<keyword evidence="3" id="KW-1185">Reference proteome</keyword>
<dbReference type="EMBL" id="CP003098">
    <property type="protein sequence ID" value="AET31572.1"/>
    <property type="molecule type" value="Genomic_DNA"/>
</dbReference>
<organism evidence="2 3">
    <name type="scientific">Pyrobaculum ferrireducens</name>
    <dbReference type="NCBI Taxonomy" id="1104324"/>
    <lineage>
        <taxon>Archaea</taxon>
        <taxon>Thermoproteota</taxon>
        <taxon>Thermoprotei</taxon>
        <taxon>Thermoproteales</taxon>
        <taxon>Thermoproteaceae</taxon>
        <taxon>Pyrobaculum</taxon>
    </lineage>
</organism>
<dbReference type="GeneID" id="11595909"/>
<dbReference type="HOGENOM" id="CLU_179023_1_0_2"/>
<sequence length="80" mass="9664">MGNVDVDVVVRLLSLLLERPMRKTELWRLSKLNYYSFEKYLQLLKEKGLVAERDGFYHLTEKGTRETLAILEWLRRVLYF</sequence>
<dbReference type="STRING" id="1104324.P186_0104"/>
<dbReference type="InterPro" id="IPR038723">
    <property type="entry name" value="ArnR1-like_HTH"/>
</dbReference>
<dbReference type="KEGG" id="pyr:P186_0104"/>
<dbReference type="Proteomes" id="UP000005867">
    <property type="component" value="Chromosome"/>
</dbReference>
<dbReference type="Pfam" id="PF14947">
    <property type="entry name" value="HTH_45"/>
    <property type="match status" value="1"/>
</dbReference>
<protein>
    <recommendedName>
        <fullName evidence="1">ArnR1-like winged helix-turn-helix domain-containing protein</fullName>
    </recommendedName>
</protein>
<dbReference type="eggNOG" id="arCOG01061">
    <property type="taxonomic scope" value="Archaea"/>
</dbReference>
<gene>
    <name evidence="2" type="ORF">P186_0104</name>
</gene>
<dbReference type="InterPro" id="IPR036390">
    <property type="entry name" value="WH_DNA-bd_sf"/>
</dbReference>
<reference evidence="2 3" key="1">
    <citation type="journal article" date="2012" name="J. Bacteriol.">
        <title>Complete genome sequence of strain 1860, a crenarchaeon of the genus pyrobaculum able to grow with various electron acceptors.</title>
        <authorList>
            <person name="Mardanov A.V."/>
            <person name="Gumerov V.M."/>
            <person name="Slobodkina G.B."/>
            <person name="Beletsky A.V."/>
            <person name="Bonch-Osmolovskaya E.A."/>
            <person name="Ravin N.V."/>
            <person name="Skryabin K.G."/>
        </authorList>
    </citation>
    <scope>NUCLEOTIDE SEQUENCE [LARGE SCALE GENOMIC DNA]</scope>
    <source>
        <strain evidence="2 3">1860</strain>
    </source>
</reference>
<accession>G7VDZ0</accession>
<dbReference type="SUPFAM" id="SSF46785">
    <property type="entry name" value="Winged helix' DNA-binding domain"/>
    <property type="match status" value="1"/>
</dbReference>
<feature type="domain" description="ArnR1-like winged helix-turn-helix" evidence="1">
    <location>
        <begin position="6"/>
        <end position="75"/>
    </location>
</feature>
<evidence type="ECO:0000313" key="3">
    <source>
        <dbReference type="Proteomes" id="UP000005867"/>
    </source>
</evidence>
<dbReference type="BioCyc" id="PSP1104324:GJSN-103-MONOMER"/>
<dbReference type="Gene3D" id="1.10.10.10">
    <property type="entry name" value="Winged helix-like DNA-binding domain superfamily/Winged helix DNA-binding domain"/>
    <property type="match status" value="1"/>
</dbReference>
<evidence type="ECO:0000313" key="2">
    <source>
        <dbReference type="EMBL" id="AET31572.1"/>
    </source>
</evidence>
<dbReference type="RefSeq" id="WP_014287403.1">
    <property type="nucleotide sequence ID" value="NC_016645.1"/>
</dbReference>
<proteinExistence type="predicted"/>
<evidence type="ECO:0000259" key="1">
    <source>
        <dbReference type="Pfam" id="PF14947"/>
    </source>
</evidence>
<dbReference type="InterPro" id="IPR036388">
    <property type="entry name" value="WH-like_DNA-bd_sf"/>
</dbReference>
<dbReference type="OrthoDB" id="26774at2157"/>
<name>G7VDZ0_9CREN</name>
<dbReference type="AlphaFoldDB" id="G7VDZ0"/>